<evidence type="ECO:0000256" key="4">
    <source>
        <dbReference type="ARBA" id="ARBA00022679"/>
    </source>
</evidence>
<dbReference type="EC" id="2.7.13.3" evidence="2"/>
<dbReference type="AlphaFoldDB" id="A0A432L9Y3"/>
<accession>A0A432L9Y3</accession>
<dbReference type="EMBL" id="RYYR01000020">
    <property type="protein sequence ID" value="RUL50466.1"/>
    <property type="molecule type" value="Genomic_DNA"/>
</dbReference>
<feature type="transmembrane region" description="Helical" evidence="10">
    <location>
        <begin position="12"/>
        <end position="31"/>
    </location>
</feature>
<evidence type="ECO:0000256" key="2">
    <source>
        <dbReference type="ARBA" id="ARBA00012438"/>
    </source>
</evidence>
<keyword evidence="10" id="KW-0472">Membrane</keyword>
<dbReference type="PANTHER" id="PTHR24421">
    <property type="entry name" value="NITRATE/NITRITE SENSOR PROTEIN NARX-RELATED"/>
    <property type="match status" value="1"/>
</dbReference>
<keyword evidence="4" id="KW-0808">Transferase</keyword>
<evidence type="ECO:0000313" key="13">
    <source>
        <dbReference type="Proteomes" id="UP000287910"/>
    </source>
</evidence>
<dbReference type="Pfam" id="PF02518">
    <property type="entry name" value="HATPase_c"/>
    <property type="match status" value="1"/>
</dbReference>
<dbReference type="InterPro" id="IPR005467">
    <property type="entry name" value="His_kinase_dom"/>
</dbReference>
<organism evidence="12 13">
    <name type="scientific">Lysinibacillus antri</name>
    <dbReference type="NCBI Taxonomy" id="2498145"/>
    <lineage>
        <taxon>Bacteria</taxon>
        <taxon>Bacillati</taxon>
        <taxon>Bacillota</taxon>
        <taxon>Bacilli</taxon>
        <taxon>Bacillales</taxon>
        <taxon>Bacillaceae</taxon>
        <taxon>Lysinibacillus</taxon>
    </lineage>
</organism>
<dbReference type="InterPro" id="IPR050482">
    <property type="entry name" value="Sensor_HK_TwoCompSys"/>
</dbReference>
<keyword evidence="3" id="KW-0597">Phosphoprotein</keyword>
<feature type="transmembrane region" description="Helical" evidence="10">
    <location>
        <begin position="92"/>
        <end position="109"/>
    </location>
</feature>
<feature type="coiled-coil region" evidence="9">
    <location>
        <begin position="163"/>
        <end position="194"/>
    </location>
</feature>
<keyword evidence="8" id="KW-0902">Two-component regulatory system</keyword>
<keyword evidence="7" id="KW-0067">ATP-binding</keyword>
<dbReference type="Proteomes" id="UP000287910">
    <property type="component" value="Unassembled WGS sequence"/>
</dbReference>
<keyword evidence="10" id="KW-0812">Transmembrane</keyword>
<feature type="transmembrane region" description="Helical" evidence="10">
    <location>
        <begin position="43"/>
        <end position="60"/>
    </location>
</feature>
<evidence type="ECO:0000256" key="9">
    <source>
        <dbReference type="SAM" id="Coils"/>
    </source>
</evidence>
<dbReference type="GO" id="GO:0000155">
    <property type="term" value="F:phosphorelay sensor kinase activity"/>
    <property type="evidence" value="ECO:0007669"/>
    <property type="project" value="InterPro"/>
</dbReference>
<keyword evidence="5" id="KW-0547">Nucleotide-binding</keyword>
<keyword evidence="13" id="KW-1185">Reference proteome</keyword>
<protein>
    <recommendedName>
        <fullName evidence="2">histidine kinase</fullName>
        <ecNumber evidence="2">2.7.13.3</ecNumber>
    </recommendedName>
</protein>
<dbReference type="Gene3D" id="1.20.5.1930">
    <property type="match status" value="1"/>
</dbReference>
<evidence type="ECO:0000256" key="8">
    <source>
        <dbReference type="ARBA" id="ARBA00023012"/>
    </source>
</evidence>
<dbReference type="GO" id="GO:0046983">
    <property type="term" value="F:protein dimerization activity"/>
    <property type="evidence" value="ECO:0007669"/>
    <property type="project" value="InterPro"/>
</dbReference>
<dbReference type="InterPro" id="IPR036890">
    <property type="entry name" value="HATPase_C_sf"/>
</dbReference>
<evidence type="ECO:0000256" key="10">
    <source>
        <dbReference type="SAM" id="Phobius"/>
    </source>
</evidence>
<dbReference type="Pfam" id="PF07730">
    <property type="entry name" value="HisKA_3"/>
    <property type="match status" value="1"/>
</dbReference>
<name>A0A432L9Y3_9BACI</name>
<feature type="transmembrane region" description="Helical" evidence="10">
    <location>
        <begin position="67"/>
        <end position="86"/>
    </location>
</feature>
<evidence type="ECO:0000313" key="12">
    <source>
        <dbReference type="EMBL" id="RUL50466.1"/>
    </source>
</evidence>
<dbReference type="InterPro" id="IPR003594">
    <property type="entry name" value="HATPase_dom"/>
</dbReference>
<dbReference type="CDD" id="cd16917">
    <property type="entry name" value="HATPase_UhpB-NarQ-NarX-like"/>
    <property type="match status" value="1"/>
</dbReference>
<dbReference type="InterPro" id="IPR011712">
    <property type="entry name" value="Sig_transdc_His_kin_sub3_dim/P"/>
</dbReference>
<keyword evidence="9" id="KW-0175">Coiled coil</keyword>
<dbReference type="PANTHER" id="PTHR24421:SF10">
    <property type="entry name" value="NITRATE_NITRITE SENSOR PROTEIN NARQ"/>
    <property type="match status" value="1"/>
</dbReference>
<evidence type="ECO:0000256" key="7">
    <source>
        <dbReference type="ARBA" id="ARBA00022840"/>
    </source>
</evidence>
<keyword evidence="6 12" id="KW-0418">Kinase</keyword>
<dbReference type="SMART" id="SM00387">
    <property type="entry name" value="HATPase_c"/>
    <property type="match status" value="1"/>
</dbReference>
<evidence type="ECO:0000256" key="6">
    <source>
        <dbReference type="ARBA" id="ARBA00022777"/>
    </source>
</evidence>
<proteinExistence type="predicted"/>
<dbReference type="PROSITE" id="PS50109">
    <property type="entry name" value="HIS_KIN"/>
    <property type="match status" value="1"/>
</dbReference>
<evidence type="ECO:0000256" key="1">
    <source>
        <dbReference type="ARBA" id="ARBA00000085"/>
    </source>
</evidence>
<dbReference type="GO" id="GO:0005524">
    <property type="term" value="F:ATP binding"/>
    <property type="evidence" value="ECO:0007669"/>
    <property type="project" value="UniProtKB-KW"/>
</dbReference>
<comment type="caution">
    <text evidence="12">The sequence shown here is derived from an EMBL/GenBank/DDBJ whole genome shotgun (WGS) entry which is preliminary data.</text>
</comment>
<evidence type="ECO:0000256" key="3">
    <source>
        <dbReference type="ARBA" id="ARBA00022553"/>
    </source>
</evidence>
<feature type="transmembrane region" description="Helical" evidence="10">
    <location>
        <begin position="114"/>
        <end position="133"/>
    </location>
</feature>
<dbReference type="GO" id="GO:0016020">
    <property type="term" value="C:membrane"/>
    <property type="evidence" value="ECO:0007669"/>
    <property type="project" value="InterPro"/>
</dbReference>
<dbReference type="Gene3D" id="3.30.565.10">
    <property type="entry name" value="Histidine kinase-like ATPase, C-terminal domain"/>
    <property type="match status" value="1"/>
</dbReference>
<comment type="catalytic activity">
    <reaction evidence="1">
        <text>ATP + protein L-histidine = ADP + protein N-phospho-L-histidine.</text>
        <dbReference type="EC" id="2.7.13.3"/>
    </reaction>
</comment>
<evidence type="ECO:0000256" key="5">
    <source>
        <dbReference type="ARBA" id="ARBA00022741"/>
    </source>
</evidence>
<feature type="domain" description="Histidine kinase" evidence="11">
    <location>
        <begin position="207"/>
        <end position="390"/>
    </location>
</feature>
<evidence type="ECO:0000259" key="11">
    <source>
        <dbReference type="PROSITE" id="PS50109"/>
    </source>
</evidence>
<keyword evidence="10" id="KW-1133">Transmembrane helix</keyword>
<gene>
    <name evidence="12" type="ORF">EK386_13850</name>
</gene>
<dbReference type="SUPFAM" id="SSF55874">
    <property type="entry name" value="ATPase domain of HSP90 chaperone/DNA topoisomerase II/histidine kinase"/>
    <property type="match status" value="1"/>
</dbReference>
<reference evidence="12 13" key="1">
    <citation type="submission" date="2018-12" db="EMBL/GenBank/DDBJ databases">
        <title>Lysinibacillus antri sp. nov., isolated from a cave soil.</title>
        <authorList>
            <person name="Narsing Rao M.P."/>
            <person name="Zhang H."/>
            <person name="Dong Z.-Y."/>
            <person name="Niu X.-K."/>
            <person name="Zhang K."/>
            <person name="Fang B.-Z."/>
            <person name="Kang Y.-Q."/>
            <person name="Xiao M."/>
            <person name="Li W.-J."/>
        </authorList>
    </citation>
    <scope>NUCLEOTIDE SEQUENCE [LARGE SCALE GENOMIC DNA]</scope>
    <source>
        <strain evidence="12 13">SYSU K30002</strain>
    </source>
</reference>
<feature type="transmembrane region" description="Helical" evidence="10">
    <location>
        <begin position="139"/>
        <end position="158"/>
    </location>
</feature>
<sequence>MQVALDKRTWNWLDTFLFFMRTLWIYYNASWVIENMDDYQSKWLIFLWFMIIYLIPLLFYRPGYIKLVSFFIVEAVLTGSMFFYMMKQFQIIGAYDFLYLPLIMIAYVCQVRPYLWIGMVTSVFIFLTGTWLGNQFTENFLQIMINTSLFYMMGFCLGRVTVINNKNKELIESIQEKNKALEQYSKRIEELTIMEERNRVSQDLHDTVGHIFTSVITSLDALPFVMKVDQEEAENSIKEIVNLARNGLGDVRKTIHQISPSENRVPLSQSFYQVIGEFMKHTRINVDFEIEGTEREIGERIKFTFIRCLQEGLTNAINHGRATQILVTITFEEESLLLQIKDNGIGMDSLNLGFGLQGMKDRITALNGTVVIESERNKGTELRCSIPLAKEVVCND</sequence>